<sequence>MRFSLIVMLASAYARISLGGTLEIIDVDNQCAIWSYDNHGCTGSSAFFSRLDGDDCSRLDKVANSTHPGYPMRGAEACGTENNSSAAWVKVEKTGVITFYNFQGDSSTCTLDNRLKHGSRCTASDLIHSTKSSSTESSSTKSFSTKSFSTKSFSTESFSTESFSTKSSSTKSSSTKSSSALTTLDYSSSTMEPSSTTFQT</sequence>
<gene>
    <name evidence="3" type="ORF">N7541_008055</name>
</gene>
<proteinExistence type="predicted"/>
<name>A0A9W9QYC5_PENBR</name>
<accession>A0A9W9QYC5</accession>
<keyword evidence="4" id="KW-1185">Reference proteome</keyword>
<evidence type="ECO:0000256" key="2">
    <source>
        <dbReference type="SAM" id="SignalP"/>
    </source>
</evidence>
<evidence type="ECO:0008006" key="5">
    <source>
        <dbReference type="Google" id="ProtNLM"/>
    </source>
</evidence>
<dbReference type="Proteomes" id="UP001148299">
    <property type="component" value="Unassembled WGS sequence"/>
</dbReference>
<keyword evidence="2" id="KW-0732">Signal</keyword>
<protein>
    <recommendedName>
        <fullName evidence="5">Secreted protein</fullName>
    </recommendedName>
</protein>
<feature type="chain" id="PRO_5040947817" description="Secreted protein" evidence="2">
    <location>
        <begin position="20"/>
        <end position="200"/>
    </location>
</feature>
<reference evidence="3" key="1">
    <citation type="submission" date="2022-12" db="EMBL/GenBank/DDBJ databases">
        <authorList>
            <person name="Petersen C."/>
        </authorList>
    </citation>
    <scope>NUCLEOTIDE SEQUENCE</scope>
    <source>
        <strain evidence="3">IBT 35675</strain>
    </source>
</reference>
<feature type="compositionally biased region" description="Low complexity" evidence="1">
    <location>
        <begin position="131"/>
        <end position="179"/>
    </location>
</feature>
<feature type="non-terminal residue" evidence="3">
    <location>
        <position position="1"/>
    </location>
</feature>
<feature type="signal peptide" evidence="2">
    <location>
        <begin position="1"/>
        <end position="19"/>
    </location>
</feature>
<evidence type="ECO:0000313" key="3">
    <source>
        <dbReference type="EMBL" id="KAJ5350328.1"/>
    </source>
</evidence>
<dbReference type="AlphaFoldDB" id="A0A9W9QYC5"/>
<feature type="region of interest" description="Disordered" evidence="1">
    <location>
        <begin position="131"/>
        <end position="200"/>
    </location>
</feature>
<evidence type="ECO:0000313" key="4">
    <source>
        <dbReference type="Proteomes" id="UP001148299"/>
    </source>
</evidence>
<reference evidence="3" key="2">
    <citation type="journal article" date="2023" name="IMA Fungus">
        <title>Comparative genomic study of the Penicillium genus elucidates a diverse pangenome and 15 lateral gene transfer events.</title>
        <authorList>
            <person name="Petersen C."/>
            <person name="Sorensen T."/>
            <person name="Nielsen M.R."/>
            <person name="Sondergaard T.E."/>
            <person name="Sorensen J.L."/>
            <person name="Fitzpatrick D.A."/>
            <person name="Frisvad J.C."/>
            <person name="Nielsen K.L."/>
        </authorList>
    </citation>
    <scope>NUCLEOTIDE SEQUENCE</scope>
    <source>
        <strain evidence="3">IBT 35675</strain>
    </source>
</reference>
<evidence type="ECO:0000256" key="1">
    <source>
        <dbReference type="SAM" id="MobiDB-lite"/>
    </source>
</evidence>
<dbReference type="EMBL" id="JAPZBR010000006">
    <property type="protein sequence ID" value="KAJ5350328.1"/>
    <property type="molecule type" value="Genomic_DNA"/>
</dbReference>
<comment type="caution">
    <text evidence="3">The sequence shown here is derived from an EMBL/GenBank/DDBJ whole genome shotgun (WGS) entry which is preliminary data.</text>
</comment>
<organism evidence="3 4">
    <name type="scientific">Penicillium brevicompactum</name>
    <dbReference type="NCBI Taxonomy" id="5074"/>
    <lineage>
        <taxon>Eukaryota</taxon>
        <taxon>Fungi</taxon>
        <taxon>Dikarya</taxon>
        <taxon>Ascomycota</taxon>
        <taxon>Pezizomycotina</taxon>
        <taxon>Eurotiomycetes</taxon>
        <taxon>Eurotiomycetidae</taxon>
        <taxon>Eurotiales</taxon>
        <taxon>Aspergillaceae</taxon>
        <taxon>Penicillium</taxon>
    </lineage>
</organism>
<feature type="compositionally biased region" description="Polar residues" evidence="1">
    <location>
        <begin position="180"/>
        <end position="200"/>
    </location>
</feature>